<evidence type="ECO:0000313" key="1">
    <source>
        <dbReference type="EMBL" id="GAV06951.1"/>
    </source>
</evidence>
<protein>
    <submittedName>
        <fullName evidence="1">Uncharacterized protein</fullName>
    </submittedName>
</protein>
<reference evidence="1 2" key="1">
    <citation type="journal article" date="2016" name="Nat. Commun.">
        <title>Extremotolerant tardigrade genome and improved radiotolerance of human cultured cells by tardigrade-unique protein.</title>
        <authorList>
            <person name="Hashimoto T."/>
            <person name="Horikawa D.D."/>
            <person name="Saito Y."/>
            <person name="Kuwahara H."/>
            <person name="Kozuka-Hata H."/>
            <person name="Shin-I T."/>
            <person name="Minakuchi Y."/>
            <person name="Ohishi K."/>
            <person name="Motoyama A."/>
            <person name="Aizu T."/>
            <person name="Enomoto A."/>
            <person name="Kondo K."/>
            <person name="Tanaka S."/>
            <person name="Hara Y."/>
            <person name="Koshikawa S."/>
            <person name="Sagara H."/>
            <person name="Miura T."/>
            <person name="Yokobori S."/>
            <person name="Miyagawa K."/>
            <person name="Suzuki Y."/>
            <person name="Kubo T."/>
            <person name="Oyama M."/>
            <person name="Kohara Y."/>
            <person name="Fujiyama A."/>
            <person name="Arakawa K."/>
            <person name="Katayama T."/>
            <person name="Toyoda A."/>
            <person name="Kunieda T."/>
        </authorList>
    </citation>
    <scope>NUCLEOTIDE SEQUENCE [LARGE SCALE GENOMIC DNA]</scope>
    <source>
        <strain evidence="1 2">YOKOZUNA-1</strain>
    </source>
</reference>
<keyword evidence="2" id="KW-1185">Reference proteome</keyword>
<dbReference type="EMBL" id="BDGG01000014">
    <property type="protein sequence ID" value="GAV06951.1"/>
    <property type="molecule type" value="Genomic_DNA"/>
</dbReference>
<comment type="caution">
    <text evidence="1">The sequence shown here is derived from an EMBL/GenBank/DDBJ whole genome shotgun (WGS) entry which is preliminary data.</text>
</comment>
<evidence type="ECO:0000313" key="2">
    <source>
        <dbReference type="Proteomes" id="UP000186922"/>
    </source>
</evidence>
<accession>A0A1D1W0N7</accession>
<name>A0A1D1W0N7_RAMVA</name>
<dbReference type="Proteomes" id="UP000186922">
    <property type="component" value="Unassembled WGS sequence"/>
</dbReference>
<organism evidence="1 2">
    <name type="scientific">Ramazzottius varieornatus</name>
    <name type="common">Water bear</name>
    <name type="synonym">Tardigrade</name>
    <dbReference type="NCBI Taxonomy" id="947166"/>
    <lineage>
        <taxon>Eukaryota</taxon>
        <taxon>Metazoa</taxon>
        <taxon>Ecdysozoa</taxon>
        <taxon>Tardigrada</taxon>
        <taxon>Eutardigrada</taxon>
        <taxon>Parachela</taxon>
        <taxon>Hypsibioidea</taxon>
        <taxon>Ramazzottiidae</taxon>
        <taxon>Ramazzottius</taxon>
    </lineage>
</organism>
<gene>
    <name evidence="1" type="primary">RvY_16858-1</name>
    <name evidence="1" type="synonym">RvY_16858.1</name>
    <name evidence="1" type="ORF">RvY_16858</name>
</gene>
<proteinExistence type="predicted"/>
<sequence>MRQLIRVAKELYSQALCVYAFARSPWLSEPLASGLLWYSSPAPRISLPKPTASQRSRWLLTTETLLYFNVQTARGIRAMPKRPYSGKIDAVFETGYSTIIREIFEAIVKKFRK</sequence>
<dbReference type="AlphaFoldDB" id="A0A1D1W0N7"/>